<evidence type="ECO:0000313" key="2">
    <source>
        <dbReference type="EMBL" id="BBH06759.1"/>
    </source>
</evidence>
<protein>
    <submittedName>
        <fullName evidence="2">Uncharacterized protein</fullName>
    </submittedName>
</protein>
<name>A0A4Y1RR46_PRUDU</name>
<dbReference type="AlphaFoldDB" id="A0A4Y1RR46"/>
<feature type="non-terminal residue" evidence="2">
    <location>
        <position position="1"/>
    </location>
</feature>
<gene>
    <name evidence="2" type="ORF">Prudu_018493</name>
</gene>
<dbReference type="EMBL" id="AP019302">
    <property type="protein sequence ID" value="BBH06759.1"/>
    <property type="molecule type" value="Genomic_DNA"/>
</dbReference>
<proteinExistence type="predicted"/>
<feature type="region of interest" description="Disordered" evidence="1">
    <location>
        <begin position="76"/>
        <end position="108"/>
    </location>
</feature>
<accession>A0A4Y1RR46</accession>
<sequence length="108" mass="11737">AVRPFAFSATARPPQAEPISAVGTIGSASVSPSQPDQPPPRGALIWPENHVFRRRFLQSHPNFQLKSLLRFSAKSIEHQRSSRPAGETFKGSICSDHLGDSAKFSAEV</sequence>
<evidence type="ECO:0000256" key="1">
    <source>
        <dbReference type="SAM" id="MobiDB-lite"/>
    </source>
</evidence>
<reference evidence="2" key="1">
    <citation type="journal article" date="2019" name="Science">
        <title>Mutation of a bHLH transcription factor allowed almond domestication.</title>
        <authorList>
            <person name="Sanchez-Perez R."/>
            <person name="Pavan S."/>
            <person name="Mazzeo R."/>
            <person name="Moldovan C."/>
            <person name="Aiese Cigliano R."/>
            <person name="Del Cueto J."/>
            <person name="Ricciardi F."/>
            <person name="Lotti C."/>
            <person name="Ricciardi L."/>
            <person name="Dicenta F."/>
            <person name="Lopez-Marques R.L."/>
            <person name="Lindberg Moller B."/>
        </authorList>
    </citation>
    <scope>NUCLEOTIDE SEQUENCE</scope>
</reference>
<organism evidence="2">
    <name type="scientific">Prunus dulcis</name>
    <name type="common">Almond</name>
    <name type="synonym">Amygdalus dulcis</name>
    <dbReference type="NCBI Taxonomy" id="3755"/>
    <lineage>
        <taxon>Eukaryota</taxon>
        <taxon>Viridiplantae</taxon>
        <taxon>Streptophyta</taxon>
        <taxon>Embryophyta</taxon>
        <taxon>Tracheophyta</taxon>
        <taxon>Spermatophyta</taxon>
        <taxon>Magnoliopsida</taxon>
        <taxon>eudicotyledons</taxon>
        <taxon>Gunneridae</taxon>
        <taxon>Pentapetalae</taxon>
        <taxon>rosids</taxon>
        <taxon>fabids</taxon>
        <taxon>Rosales</taxon>
        <taxon>Rosaceae</taxon>
        <taxon>Amygdaloideae</taxon>
        <taxon>Amygdaleae</taxon>
        <taxon>Prunus</taxon>
    </lineage>
</organism>